<dbReference type="Gene3D" id="3.90.79.10">
    <property type="entry name" value="Nucleoside Triphosphate Pyrophosphohydrolase"/>
    <property type="match status" value="1"/>
</dbReference>
<dbReference type="AlphaFoldDB" id="A0A1F6MC03"/>
<dbReference type="GO" id="GO:0016787">
    <property type="term" value="F:hydrolase activity"/>
    <property type="evidence" value="ECO:0007669"/>
    <property type="project" value="UniProtKB-KW"/>
</dbReference>
<evidence type="ECO:0000256" key="1">
    <source>
        <dbReference type="ARBA" id="ARBA00001946"/>
    </source>
</evidence>
<dbReference type="Proteomes" id="UP000177953">
    <property type="component" value="Unassembled WGS sequence"/>
</dbReference>
<name>A0A1F6MC03_9BACT</name>
<comment type="caution">
    <text evidence="4">The sequence shown here is derived from an EMBL/GenBank/DDBJ whole genome shotgun (WGS) entry which is preliminary data.</text>
</comment>
<accession>A0A1F6MC03</accession>
<evidence type="ECO:0000259" key="3">
    <source>
        <dbReference type="PROSITE" id="PS51462"/>
    </source>
</evidence>
<dbReference type="PANTHER" id="PTHR43046">
    <property type="entry name" value="GDP-MANNOSE MANNOSYL HYDROLASE"/>
    <property type="match status" value="1"/>
</dbReference>
<sequence length="186" mass="20686">MKLWPSHFVEEGWKGRVKSERLTNEEFGRVRDNVVPTCVDVAVVNAGRILLCQRTIQPLKGQWWMIGGRMLPGESPTEAASRKLAQDTGITIAPGAFVFLGVSSTVFVVRNEPPQENGSHTVNLTYGVELSDEHLSNLRLDAHEYEVQAKWFAPVEVLAGVGKNQLHPYLDEVVYGVQAFTTKRGL</sequence>
<evidence type="ECO:0000313" key="4">
    <source>
        <dbReference type="EMBL" id="OGH69088.1"/>
    </source>
</evidence>
<dbReference type="EMBL" id="MFPU01000067">
    <property type="protein sequence ID" value="OGH69088.1"/>
    <property type="molecule type" value="Genomic_DNA"/>
</dbReference>
<keyword evidence="2" id="KW-0378">Hydrolase</keyword>
<dbReference type="PANTHER" id="PTHR43046:SF13">
    <property type="entry name" value="NUDIX HYDROLASE DOMAIN-CONTAINING PROTEIN"/>
    <property type="match status" value="1"/>
</dbReference>
<feature type="domain" description="Nudix hydrolase" evidence="3">
    <location>
        <begin position="34"/>
        <end position="174"/>
    </location>
</feature>
<protein>
    <recommendedName>
        <fullName evidence="3">Nudix hydrolase domain-containing protein</fullName>
    </recommendedName>
</protein>
<comment type="cofactor">
    <cofactor evidence="1">
        <name>Mg(2+)</name>
        <dbReference type="ChEBI" id="CHEBI:18420"/>
    </cofactor>
</comment>
<organism evidence="4 5">
    <name type="scientific">Candidatus Magasanikbacteria bacterium RIFCSPHIGHO2_01_FULL_47_8</name>
    <dbReference type="NCBI Taxonomy" id="1798673"/>
    <lineage>
        <taxon>Bacteria</taxon>
        <taxon>Candidatus Magasanikiibacteriota</taxon>
    </lineage>
</organism>
<dbReference type="PROSITE" id="PS51462">
    <property type="entry name" value="NUDIX"/>
    <property type="match status" value="1"/>
</dbReference>
<reference evidence="4 5" key="1">
    <citation type="journal article" date="2016" name="Nat. Commun.">
        <title>Thousands of microbial genomes shed light on interconnected biogeochemical processes in an aquifer system.</title>
        <authorList>
            <person name="Anantharaman K."/>
            <person name="Brown C.T."/>
            <person name="Hug L.A."/>
            <person name="Sharon I."/>
            <person name="Castelle C.J."/>
            <person name="Probst A.J."/>
            <person name="Thomas B.C."/>
            <person name="Singh A."/>
            <person name="Wilkins M.J."/>
            <person name="Karaoz U."/>
            <person name="Brodie E.L."/>
            <person name="Williams K.H."/>
            <person name="Hubbard S.S."/>
            <person name="Banfield J.F."/>
        </authorList>
    </citation>
    <scope>NUCLEOTIDE SEQUENCE [LARGE SCALE GENOMIC DNA]</scope>
</reference>
<proteinExistence type="predicted"/>
<gene>
    <name evidence="4" type="ORF">A2754_01780</name>
</gene>
<dbReference type="Pfam" id="PF00293">
    <property type="entry name" value="NUDIX"/>
    <property type="match status" value="1"/>
</dbReference>
<evidence type="ECO:0000313" key="5">
    <source>
        <dbReference type="Proteomes" id="UP000177953"/>
    </source>
</evidence>
<dbReference type="SUPFAM" id="SSF55811">
    <property type="entry name" value="Nudix"/>
    <property type="match status" value="1"/>
</dbReference>
<dbReference type="InterPro" id="IPR015797">
    <property type="entry name" value="NUDIX_hydrolase-like_dom_sf"/>
</dbReference>
<dbReference type="InterPro" id="IPR000086">
    <property type="entry name" value="NUDIX_hydrolase_dom"/>
</dbReference>
<evidence type="ECO:0000256" key="2">
    <source>
        <dbReference type="ARBA" id="ARBA00022801"/>
    </source>
</evidence>